<feature type="compositionally biased region" description="Polar residues" evidence="1">
    <location>
        <begin position="488"/>
        <end position="497"/>
    </location>
</feature>
<feature type="compositionally biased region" description="Basic and acidic residues" evidence="1">
    <location>
        <begin position="442"/>
        <end position="461"/>
    </location>
</feature>
<feature type="region of interest" description="Disordered" evidence="1">
    <location>
        <begin position="611"/>
        <end position="729"/>
    </location>
</feature>
<feature type="region of interest" description="Disordered" evidence="1">
    <location>
        <begin position="409"/>
        <end position="429"/>
    </location>
</feature>
<reference evidence="3" key="1">
    <citation type="journal article" date="2023" name="IScience">
        <title>Live-bearing cockroach genome reveals convergent evolutionary mechanisms linked to viviparity in insects and beyond.</title>
        <authorList>
            <person name="Fouks B."/>
            <person name="Harrison M.C."/>
            <person name="Mikhailova A.A."/>
            <person name="Marchal E."/>
            <person name="English S."/>
            <person name="Carruthers M."/>
            <person name="Jennings E.C."/>
            <person name="Chiamaka E.L."/>
            <person name="Frigard R.A."/>
            <person name="Pippel M."/>
            <person name="Attardo G.M."/>
            <person name="Benoit J.B."/>
            <person name="Bornberg-Bauer E."/>
            <person name="Tobe S.S."/>
        </authorList>
    </citation>
    <scope>NUCLEOTIDE SEQUENCE</scope>
    <source>
        <strain evidence="3">Stay&amp;Tobe</strain>
    </source>
</reference>
<evidence type="ECO:0000313" key="3">
    <source>
        <dbReference type="EMBL" id="KAJ9593119.1"/>
    </source>
</evidence>
<feature type="non-terminal residue" evidence="3">
    <location>
        <position position="870"/>
    </location>
</feature>
<feature type="compositionally biased region" description="Pro residues" evidence="1">
    <location>
        <begin position="677"/>
        <end position="689"/>
    </location>
</feature>
<name>A0AAD8A607_DIPPU</name>
<keyword evidence="2" id="KW-0732">Signal</keyword>
<keyword evidence="4" id="KW-1185">Reference proteome</keyword>
<evidence type="ECO:0000256" key="2">
    <source>
        <dbReference type="SAM" id="SignalP"/>
    </source>
</evidence>
<protein>
    <submittedName>
        <fullName evidence="3">Uncharacterized protein</fullName>
    </submittedName>
</protein>
<reference evidence="3" key="2">
    <citation type="submission" date="2023-05" db="EMBL/GenBank/DDBJ databases">
        <authorList>
            <person name="Fouks B."/>
        </authorList>
    </citation>
    <scope>NUCLEOTIDE SEQUENCE</scope>
    <source>
        <strain evidence="3">Stay&amp;Tobe</strain>
        <tissue evidence="3">Testes</tissue>
    </source>
</reference>
<feature type="compositionally biased region" description="Polar residues" evidence="1">
    <location>
        <begin position="580"/>
        <end position="590"/>
    </location>
</feature>
<dbReference type="EMBL" id="JASPKZ010003549">
    <property type="protein sequence ID" value="KAJ9593119.1"/>
    <property type="molecule type" value="Genomic_DNA"/>
</dbReference>
<accession>A0AAD8A607</accession>
<proteinExistence type="predicted"/>
<feature type="compositionally biased region" description="Polar residues" evidence="1">
    <location>
        <begin position="649"/>
        <end position="674"/>
    </location>
</feature>
<evidence type="ECO:0000256" key="1">
    <source>
        <dbReference type="SAM" id="MobiDB-lite"/>
    </source>
</evidence>
<dbReference type="AlphaFoldDB" id="A0AAD8A607"/>
<feature type="region of interest" description="Disordered" evidence="1">
    <location>
        <begin position="277"/>
        <end position="297"/>
    </location>
</feature>
<feature type="compositionally biased region" description="Polar residues" evidence="1">
    <location>
        <begin position="546"/>
        <end position="555"/>
    </location>
</feature>
<feature type="compositionally biased region" description="Low complexity" evidence="1">
    <location>
        <begin position="534"/>
        <end position="545"/>
    </location>
</feature>
<organism evidence="3 4">
    <name type="scientific">Diploptera punctata</name>
    <name type="common">Pacific beetle cockroach</name>
    <dbReference type="NCBI Taxonomy" id="6984"/>
    <lineage>
        <taxon>Eukaryota</taxon>
        <taxon>Metazoa</taxon>
        <taxon>Ecdysozoa</taxon>
        <taxon>Arthropoda</taxon>
        <taxon>Hexapoda</taxon>
        <taxon>Insecta</taxon>
        <taxon>Pterygota</taxon>
        <taxon>Neoptera</taxon>
        <taxon>Polyneoptera</taxon>
        <taxon>Dictyoptera</taxon>
        <taxon>Blattodea</taxon>
        <taxon>Blaberoidea</taxon>
        <taxon>Blaberidae</taxon>
        <taxon>Diplopterinae</taxon>
        <taxon>Diploptera</taxon>
    </lineage>
</organism>
<feature type="chain" id="PRO_5042044854" evidence="2">
    <location>
        <begin position="18"/>
        <end position="870"/>
    </location>
</feature>
<evidence type="ECO:0000313" key="4">
    <source>
        <dbReference type="Proteomes" id="UP001233999"/>
    </source>
</evidence>
<comment type="caution">
    <text evidence="3">The sequence shown here is derived from an EMBL/GenBank/DDBJ whole genome shotgun (WGS) entry which is preliminary data.</text>
</comment>
<gene>
    <name evidence="3" type="ORF">L9F63_027639</name>
</gene>
<feature type="region of interest" description="Disordered" evidence="1">
    <location>
        <begin position="442"/>
        <end position="599"/>
    </location>
</feature>
<feature type="region of interest" description="Disordered" evidence="1">
    <location>
        <begin position="798"/>
        <end position="828"/>
    </location>
</feature>
<sequence length="870" mass="95495">ILLVLLVISDIVQCAQTSSQLDGVDKTFNRQRRQLQDEKKYDQCSHPFHSFLCNPAPKPRTSIPQGAASFNVKQILKPSPPVVAAPSFDVKTIASPDSASNFLRILTTPPPTERKIEDTSPVNCEQHNKYVKAPLTPKPTTSTPKPVAIIGESSFSRESRLPPQPYLPPIDSPSPAPTFLDPQKIAPPLTSDPPKVKTSILEGQAANAPQSIVPNDNEVDNCKHAFHSFLCSSPSRSRNRPTLTPNVPLTGESTFLDPQNVLLPSPQNKLIVTPRTSISSTRPTTTRPTTTRPIKTSKTPPRILAEAAQTPIAVLAPQTENSQEPYYFCNTSSTTVKPITSIPRTYSPFQFKSDPNSFRSSTLPPTTSRKTFTFASTTTKIKPFTFTPFSTTPSPIRGDSSFIDPVRFPFPSSTTQKPTVRTPDPPVRNIAAAQTPDVTVVKPDHEHNHDHDHGHDHHHGIDILPSKRKRPTGELPARFKNPVPPNLTGASSFNNPTKVLPEVNKPPSNNNNNIKNNHIEQVQQLPPPCDHPSHQSSSSLPQTSLRGGSTFQNPSKVLPPLSAQSSENRDIVKGYDYPKPSTSIPITTRNPGYVYNKPDNQLQYPKYSLFSASTNDQPSKIDPPFKFSAQNSDNKPGYTYEKPAIPLQLPSTTTKPNDNIFGQDNNNKGNSQGYNYPKPPPNRQFPTPRPVNNIRSGNVPPEFNRNAGKTPFSSSIFGSKTSPESVLPIGQSANNREVSQDYSYPKPVTSTQLAGQDLFATKKPDSFQGYNYRKSENEFQSPSNDRTPTIIVPAIQPRPFSKPTVESPPCDHTSHQVTRSAKIPSPSEFVRGPTGAAGLLAASNDLPDKCNHPFLGYICKRSSDKPIPQH</sequence>
<feature type="signal peptide" evidence="2">
    <location>
        <begin position="1"/>
        <end position="17"/>
    </location>
</feature>
<feature type="compositionally biased region" description="Low complexity" evidence="1">
    <location>
        <begin position="505"/>
        <end position="516"/>
    </location>
</feature>
<feature type="compositionally biased region" description="Polar residues" evidence="1">
    <location>
        <begin position="711"/>
        <end position="724"/>
    </location>
</feature>
<dbReference type="Proteomes" id="UP001233999">
    <property type="component" value="Unassembled WGS sequence"/>
</dbReference>